<evidence type="ECO:0000313" key="2">
    <source>
        <dbReference type="Proteomes" id="UP000006048"/>
    </source>
</evidence>
<gene>
    <name evidence="1" type="ordered locus">Turpa_3896</name>
</gene>
<dbReference type="Proteomes" id="UP000006048">
    <property type="component" value="Chromosome"/>
</dbReference>
<keyword evidence="2" id="KW-1185">Reference proteome</keyword>
<evidence type="ECO:0000313" key="1">
    <source>
        <dbReference type="EMBL" id="AFM14530.1"/>
    </source>
</evidence>
<accession>I4BB73</accession>
<dbReference type="HOGENOM" id="CLU_871369_0_0_12"/>
<protein>
    <submittedName>
        <fullName evidence="1">Uncharacterized protein</fullName>
    </submittedName>
</protein>
<dbReference type="PATRIC" id="fig|869212.3.peg.3926"/>
<reference evidence="1 2" key="1">
    <citation type="submission" date="2012-06" db="EMBL/GenBank/DDBJ databases">
        <title>The complete chromosome of genome of Turneriella parva DSM 21527.</title>
        <authorList>
            <consortium name="US DOE Joint Genome Institute (JGI-PGF)"/>
            <person name="Lucas S."/>
            <person name="Han J."/>
            <person name="Lapidus A."/>
            <person name="Bruce D."/>
            <person name="Goodwin L."/>
            <person name="Pitluck S."/>
            <person name="Peters L."/>
            <person name="Kyrpides N."/>
            <person name="Mavromatis K."/>
            <person name="Ivanova N."/>
            <person name="Mikhailova N."/>
            <person name="Chertkov O."/>
            <person name="Detter J.C."/>
            <person name="Tapia R."/>
            <person name="Han C."/>
            <person name="Land M."/>
            <person name="Hauser L."/>
            <person name="Markowitz V."/>
            <person name="Cheng J.-F."/>
            <person name="Hugenholtz P."/>
            <person name="Woyke T."/>
            <person name="Wu D."/>
            <person name="Gronow S."/>
            <person name="Wellnitz S."/>
            <person name="Brambilla E."/>
            <person name="Klenk H.-P."/>
            <person name="Eisen J.A."/>
        </authorList>
    </citation>
    <scope>NUCLEOTIDE SEQUENCE [LARGE SCALE GENOMIC DNA]</scope>
    <source>
        <strain evidence="2">ATCC BAA-1111 / DSM 21527 / NCTC 11395 / H</strain>
    </source>
</reference>
<dbReference type="KEGG" id="tpx:Turpa_3896"/>
<name>I4BB73_TURPD</name>
<dbReference type="EMBL" id="CP002959">
    <property type="protein sequence ID" value="AFM14530.1"/>
    <property type="molecule type" value="Genomic_DNA"/>
</dbReference>
<dbReference type="STRING" id="869212.Turpa_3896"/>
<sequence>MLATPLAAASLHSRALALKESDPVEAEALLVRFIQATGSDKLRRAAGYDLFYLRLAQNRLVEAFQQGQSKAFQRKYREAVAMRFNLQPRVTSGLLNRLAAICAQKEISEASHGYFAQVKFGAAAFEFAVRVMQSCKVENAESVLPELAQGAKAANERQLTLKLLKIRYGIEETALAGQQLAELATLDADLLAANSTLEGQFYLLQARLAMEQGDLETAEARCKALPGKTSKSLRAACNFLLAYHLALNERFAEGYRLIQHAEIPKANIDNRLLRLTLAVGAGQAPPKKLRKFQKRASYRYSATSLKDLAERVSGAAESD</sequence>
<dbReference type="AlphaFoldDB" id="I4BB73"/>
<organism evidence="1 2">
    <name type="scientific">Turneriella parva (strain ATCC BAA-1111 / DSM 21527 / NCTC 11395 / H)</name>
    <name type="common">Leptospira parva</name>
    <dbReference type="NCBI Taxonomy" id="869212"/>
    <lineage>
        <taxon>Bacteria</taxon>
        <taxon>Pseudomonadati</taxon>
        <taxon>Spirochaetota</taxon>
        <taxon>Spirochaetia</taxon>
        <taxon>Leptospirales</taxon>
        <taxon>Leptospiraceae</taxon>
        <taxon>Turneriella</taxon>
    </lineage>
</organism>
<proteinExistence type="predicted"/>